<dbReference type="EMBL" id="JBHLZP010000169">
    <property type="protein sequence ID" value="MFB9834948.1"/>
    <property type="molecule type" value="Genomic_DNA"/>
</dbReference>
<keyword evidence="3" id="KW-0804">Transcription</keyword>
<evidence type="ECO:0000256" key="2">
    <source>
        <dbReference type="ARBA" id="ARBA00023125"/>
    </source>
</evidence>
<dbReference type="SUPFAM" id="SSF46894">
    <property type="entry name" value="C-terminal effector domain of the bipartite response regulators"/>
    <property type="match status" value="1"/>
</dbReference>
<proteinExistence type="predicted"/>
<feature type="non-terminal residue" evidence="5">
    <location>
        <position position="1"/>
    </location>
</feature>
<dbReference type="InterPro" id="IPR000792">
    <property type="entry name" value="Tscrpt_reg_LuxR_C"/>
</dbReference>
<dbReference type="Pfam" id="PF00196">
    <property type="entry name" value="GerE"/>
    <property type="match status" value="1"/>
</dbReference>
<evidence type="ECO:0000313" key="6">
    <source>
        <dbReference type="Proteomes" id="UP001589627"/>
    </source>
</evidence>
<dbReference type="InterPro" id="IPR011990">
    <property type="entry name" value="TPR-like_helical_dom_sf"/>
</dbReference>
<organism evidence="5 6">
    <name type="scientific">Actinoallomurus acaciae</name>
    <dbReference type="NCBI Taxonomy" id="502577"/>
    <lineage>
        <taxon>Bacteria</taxon>
        <taxon>Bacillati</taxon>
        <taxon>Actinomycetota</taxon>
        <taxon>Actinomycetes</taxon>
        <taxon>Streptosporangiales</taxon>
        <taxon>Thermomonosporaceae</taxon>
        <taxon>Actinoallomurus</taxon>
    </lineage>
</organism>
<dbReference type="RefSeq" id="WP_378205505.1">
    <property type="nucleotide sequence ID" value="NZ_JBHLZP010000169.1"/>
</dbReference>
<evidence type="ECO:0000256" key="3">
    <source>
        <dbReference type="ARBA" id="ARBA00023163"/>
    </source>
</evidence>
<evidence type="ECO:0000259" key="4">
    <source>
        <dbReference type="PROSITE" id="PS50043"/>
    </source>
</evidence>
<dbReference type="PRINTS" id="PR00038">
    <property type="entry name" value="HTHLUXR"/>
</dbReference>
<name>A0ABV5YJY9_9ACTN</name>
<dbReference type="InterPro" id="IPR016032">
    <property type="entry name" value="Sig_transdc_resp-reg_C-effctor"/>
</dbReference>
<dbReference type="InterPro" id="IPR036388">
    <property type="entry name" value="WH-like_DNA-bd_sf"/>
</dbReference>
<dbReference type="Proteomes" id="UP001589627">
    <property type="component" value="Unassembled WGS sequence"/>
</dbReference>
<keyword evidence="1" id="KW-0805">Transcription regulation</keyword>
<evidence type="ECO:0000313" key="5">
    <source>
        <dbReference type="EMBL" id="MFB9834948.1"/>
    </source>
</evidence>
<gene>
    <name evidence="5" type="ORF">ACFFNX_22435</name>
</gene>
<dbReference type="Gene3D" id="1.10.10.10">
    <property type="entry name" value="Winged helix-like DNA-binding domain superfamily/Winged helix DNA-binding domain"/>
    <property type="match status" value="1"/>
</dbReference>
<keyword evidence="6" id="KW-1185">Reference proteome</keyword>
<evidence type="ECO:0000256" key="1">
    <source>
        <dbReference type="ARBA" id="ARBA00023015"/>
    </source>
</evidence>
<dbReference type="Gene3D" id="1.25.40.10">
    <property type="entry name" value="Tetratricopeptide repeat domain"/>
    <property type="match status" value="1"/>
</dbReference>
<dbReference type="PANTHER" id="PTHR44688">
    <property type="entry name" value="DNA-BINDING TRANSCRIPTIONAL ACTIVATOR DEVR_DOSR"/>
    <property type="match status" value="1"/>
</dbReference>
<dbReference type="PROSITE" id="PS50043">
    <property type="entry name" value="HTH_LUXR_2"/>
    <property type="match status" value="1"/>
</dbReference>
<sequence length="510" mass="54933">RVKARAGALDAARDLLGTAEAEPLTDVQQAGVDLVRAQLAFVTSRGNDAPSLLLKAARRLEPIDVDLSRATYLEALSAGIFAGRLASPGSGVAEVARAAGTASRPAHAPHALDLLLDGLAADYSDGYAAGLPMLRAALDTFGVGMSAEEELHWLWLASVTAMRIWDDDRWEALSARHVQLAREAGAFSELPLALTSRAYVLMFAGDLAAAASLVDEAGAVMEAIGGNLAPYGALGLAALRGDEAEALALVEATREDVTRRGEGVGITFAQWANAFLKNGLGDYRNAMAAALDAVGYEKDTGSMFWAVVELIEAAVRSETHETAADAYQRLEEMTGASGTDWALGLQARSLALLSEGDEAEALYRDAITRLGRTRLRVDLARAHLVYGEWLRRERRRADAREHLRTAHEMLAEMGLTAFAERAGRELRATGETARRRTVAARHEGLTAQETQIARLARDGLSNPEIGTRLFISAHTVQYHLRKVFAKLDITSRSQLDRVLPAEPASVRRPR</sequence>
<feature type="domain" description="HTH luxR-type" evidence="4">
    <location>
        <begin position="438"/>
        <end position="503"/>
    </location>
</feature>
<dbReference type="CDD" id="cd06170">
    <property type="entry name" value="LuxR_C_like"/>
    <property type="match status" value="1"/>
</dbReference>
<reference evidence="5 6" key="1">
    <citation type="submission" date="2024-09" db="EMBL/GenBank/DDBJ databases">
        <authorList>
            <person name="Sun Q."/>
            <person name="Mori K."/>
        </authorList>
    </citation>
    <scope>NUCLEOTIDE SEQUENCE [LARGE SCALE GENOMIC DNA]</scope>
    <source>
        <strain evidence="5 6">TBRC 0563</strain>
    </source>
</reference>
<comment type="caution">
    <text evidence="5">The sequence shown here is derived from an EMBL/GenBank/DDBJ whole genome shotgun (WGS) entry which is preliminary data.</text>
</comment>
<accession>A0ABV5YJY9</accession>
<dbReference type="SMART" id="SM00421">
    <property type="entry name" value="HTH_LUXR"/>
    <property type="match status" value="1"/>
</dbReference>
<dbReference type="SUPFAM" id="SSF48452">
    <property type="entry name" value="TPR-like"/>
    <property type="match status" value="1"/>
</dbReference>
<dbReference type="PANTHER" id="PTHR44688:SF16">
    <property type="entry name" value="DNA-BINDING TRANSCRIPTIONAL ACTIVATOR DEVR_DOSR"/>
    <property type="match status" value="1"/>
</dbReference>
<keyword evidence="2" id="KW-0238">DNA-binding</keyword>
<protein>
    <submittedName>
        <fullName evidence="5">LuxR C-terminal-related transcriptional regulator</fullName>
    </submittedName>
</protein>